<name>A0ABT6ZZL9_9ACTN</name>
<organism evidence="3 4">
    <name type="scientific">Streptomyces iconiensis</name>
    <dbReference type="NCBI Taxonomy" id="1384038"/>
    <lineage>
        <taxon>Bacteria</taxon>
        <taxon>Bacillati</taxon>
        <taxon>Actinomycetota</taxon>
        <taxon>Actinomycetes</taxon>
        <taxon>Kitasatosporales</taxon>
        <taxon>Streptomycetaceae</taxon>
        <taxon>Streptomyces</taxon>
    </lineage>
</organism>
<feature type="domain" description="Recombinase" evidence="2">
    <location>
        <begin position="19"/>
        <end position="97"/>
    </location>
</feature>
<dbReference type="RefSeq" id="WP_274042046.1">
    <property type="nucleotide sequence ID" value="NZ_JANCPR020000021.1"/>
</dbReference>
<evidence type="ECO:0000313" key="3">
    <source>
        <dbReference type="EMBL" id="MDJ1134524.1"/>
    </source>
</evidence>
<dbReference type="Proteomes" id="UP001214441">
    <property type="component" value="Unassembled WGS sequence"/>
</dbReference>
<proteinExistence type="predicted"/>
<dbReference type="InterPro" id="IPR038109">
    <property type="entry name" value="DNA_bind_recomb_sf"/>
</dbReference>
<gene>
    <name evidence="3" type="ORF">NMN56_021675</name>
</gene>
<protein>
    <submittedName>
        <fullName evidence="3">Recombinase family protein</fullName>
    </submittedName>
</protein>
<sequence length="293" mass="33082">MLLPVDHFDSPDPARNPHRDTRAWSKSAVRAILDNPRYTGHQVWNRQHKHESLLDVHDVGLGCTTKLRWNSQDKWIISKGIVHTPLVDDDTFARVHDFFRSRARTGPAHGIQHPRNIYLREAWVIGPLDDWLTKVFLPHRVEETIDLMASATAAPDEPSIDPGTAARAFIVECDSKLAAHRAALEAGADPVLVTQWLCETQARRAQAETELRADSRKRRAVTDREEVARLVRSVGDLSKVIPQADPADKAELYKRLGIRLRYDPAQQKVLVEMHLDQHSTSTRGVPVRVRGGT</sequence>
<evidence type="ECO:0000313" key="4">
    <source>
        <dbReference type="Proteomes" id="UP001214441"/>
    </source>
</evidence>
<reference evidence="3 4" key="1">
    <citation type="submission" date="2023-05" db="EMBL/GenBank/DDBJ databases">
        <title>Streptantibioticus silvisoli sp. nov., acidotolerant actinomycetes 1 from pine litter.</title>
        <authorList>
            <person name="Swiecimska M."/>
            <person name="Golinska P."/>
            <person name="Sangal V."/>
            <person name="Wachnowicz B."/>
            <person name="Goodfellow M."/>
        </authorList>
    </citation>
    <scope>NUCLEOTIDE SEQUENCE [LARGE SCALE GENOMIC DNA]</scope>
    <source>
        <strain evidence="3 4">DSM 42109</strain>
    </source>
</reference>
<evidence type="ECO:0000259" key="2">
    <source>
        <dbReference type="Pfam" id="PF07508"/>
    </source>
</evidence>
<dbReference type="Pfam" id="PF07508">
    <property type="entry name" value="Recombinase"/>
    <property type="match status" value="1"/>
</dbReference>
<evidence type="ECO:0000256" key="1">
    <source>
        <dbReference type="SAM" id="MobiDB-lite"/>
    </source>
</evidence>
<accession>A0ABT6ZZL9</accession>
<keyword evidence="4" id="KW-1185">Reference proteome</keyword>
<dbReference type="Gene3D" id="3.90.1750.20">
    <property type="entry name" value="Putative Large Serine Recombinase, Chain B, Domain 2"/>
    <property type="match status" value="1"/>
</dbReference>
<feature type="region of interest" description="Disordered" evidence="1">
    <location>
        <begin position="1"/>
        <end position="22"/>
    </location>
</feature>
<dbReference type="EMBL" id="JANCPR020000021">
    <property type="protein sequence ID" value="MDJ1134524.1"/>
    <property type="molecule type" value="Genomic_DNA"/>
</dbReference>
<dbReference type="InterPro" id="IPR011109">
    <property type="entry name" value="DNA_bind_recombinase_dom"/>
</dbReference>
<comment type="caution">
    <text evidence="3">The sequence shown here is derived from an EMBL/GenBank/DDBJ whole genome shotgun (WGS) entry which is preliminary data.</text>
</comment>